<dbReference type="EMBL" id="JH767638">
    <property type="protein sequence ID" value="EON69896.1"/>
    <property type="molecule type" value="Genomic_DNA"/>
</dbReference>
<sequence>MHSVGLLISAASDIIATTSSPSSDSATLADRRQALSLQVLDCLHPRSSALHTRLPHEVLPGGIEMDGAFISAGTVIEAPAYAIN</sequence>
<protein>
    <submittedName>
        <fullName evidence="1">Uncharacterized protein</fullName>
    </submittedName>
</protein>
<dbReference type="Proteomes" id="UP000016924">
    <property type="component" value="Unassembled WGS sequence"/>
</dbReference>
<name>R7Z7H2_CONA1</name>
<organism evidence="1 2">
    <name type="scientific">Coniosporium apollinis (strain CBS 100218)</name>
    <name type="common">Rock-inhabiting black yeast</name>
    <dbReference type="NCBI Taxonomy" id="1168221"/>
    <lineage>
        <taxon>Eukaryota</taxon>
        <taxon>Fungi</taxon>
        <taxon>Dikarya</taxon>
        <taxon>Ascomycota</taxon>
        <taxon>Pezizomycotina</taxon>
        <taxon>Dothideomycetes</taxon>
        <taxon>Dothideomycetes incertae sedis</taxon>
        <taxon>Coniosporium</taxon>
    </lineage>
</organism>
<gene>
    <name evidence="1" type="ORF">W97_09160</name>
</gene>
<reference evidence="2" key="1">
    <citation type="submission" date="2012-06" db="EMBL/GenBank/DDBJ databases">
        <title>The genome sequence of Coniosporium apollinis CBS 100218.</title>
        <authorList>
            <consortium name="The Broad Institute Genome Sequencing Platform"/>
            <person name="Cuomo C."/>
            <person name="Gorbushina A."/>
            <person name="Noack S."/>
            <person name="Walker B."/>
            <person name="Young S.K."/>
            <person name="Zeng Q."/>
            <person name="Gargeya S."/>
            <person name="Fitzgerald M."/>
            <person name="Haas B."/>
            <person name="Abouelleil A."/>
            <person name="Alvarado L."/>
            <person name="Arachchi H.M."/>
            <person name="Berlin A.M."/>
            <person name="Chapman S.B."/>
            <person name="Goldberg J."/>
            <person name="Griggs A."/>
            <person name="Gujja S."/>
            <person name="Hansen M."/>
            <person name="Howarth C."/>
            <person name="Imamovic A."/>
            <person name="Larimer J."/>
            <person name="McCowan C."/>
            <person name="Montmayeur A."/>
            <person name="Murphy C."/>
            <person name="Neiman D."/>
            <person name="Pearson M."/>
            <person name="Priest M."/>
            <person name="Roberts A."/>
            <person name="Saif S."/>
            <person name="Shea T."/>
            <person name="Sisk P."/>
            <person name="Sykes S."/>
            <person name="Wortman J."/>
            <person name="Nusbaum C."/>
            <person name="Birren B."/>
        </authorList>
    </citation>
    <scope>NUCLEOTIDE SEQUENCE [LARGE SCALE GENOMIC DNA]</scope>
    <source>
        <strain evidence="2">CBS 100218</strain>
    </source>
</reference>
<dbReference type="AlphaFoldDB" id="R7Z7H2"/>
<evidence type="ECO:0000313" key="1">
    <source>
        <dbReference type="EMBL" id="EON69896.1"/>
    </source>
</evidence>
<dbReference type="HOGENOM" id="CLU_2527363_0_0_1"/>
<accession>R7Z7H2</accession>
<proteinExistence type="predicted"/>
<keyword evidence="2" id="KW-1185">Reference proteome</keyword>
<dbReference type="GeneID" id="19906471"/>
<dbReference type="RefSeq" id="XP_007785213.1">
    <property type="nucleotide sequence ID" value="XM_007787023.1"/>
</dbReference>
<evidence type="ECO:0000313" key="2">
    <source>
        <dbReference type="Proteomes" id="UP000016924"/>
    </source>
</evidence>